<evidence type="ECO:0000256" key="7">
    <source>
        <dbReference type="ARBA" id="ARBA00023136"/>
    </source>
</evidence>
<evidence type="ECO:0000256" key="2">
    <source>
        <dbReference type="ARBA" id="ARBA00010145"/>
    </source>
</evidence>
<dbReference type="PANTHER" id="PTHR36838:SF3">
    <property type="entry name" value="TRANSPORTER AUXIN EFFLUX CARRIER EC FAMILY"/>
    <property type="match status" value="1"/>
</dbReference>
<dbReference type="InterPro" id="IPR004776">
    <property type="entry name" value="Mem_transp_PIN-like"/>
</dbReference>
<keyword evidence="4" id="KW-1003">Cell membrane</keyword>
<reference evidence="9 10" key="1">
    <citation type="submission" date="2021-08" db="EMBL/GenBank/DDBJ databases">
        <authorList>
            <person name="Zhang D."/>
            <person name="Zhang A."/>
            <person name="Wang L."/>
        </authorList>
    </citation>
    <scope>NUCLEOTIDE SEQUENCE [LARGE SCALE GENOMIC DNA]</scope>
    <source>
        <strain evidence="9 10">WL0086</strain>
    </source>
</reference>
<feature type="transmembrane region" description="Helical" evidence="8">
    <location>
        <begin position="67"/>
        <end position="88"/>
    </location>
</feature>
<proteinExistence type="inferred from homology"/>
<organism evidence="9 10">
    <name type="scientific">Actomonas aquatica</name>
    <dbReference type="NCBI Taxonomy" id="2866162"/>
    <lineage>
        <taxon>Bacteria</taxon>
        <taxon>Pseudomonadati</taxon>
        <taxon>Verrucomicrobiota</taxon>
        <taxon>Opitutia</taxon>
        <taxon>Opitutales</taxon>
        <taxon>Opitutaceae</taxon>
        <taxon>Actomonas</taxon>
    </lineage>
</organism>
<feature type="transmembrane region" description="Helical" evidence="8">
    <location>
        <begin position="100"/>
        <end position="117"/>
    </location>
</feature>
<dbReference type="Gene3D" id="1.20.1530.20">
    <property type="match status" value="1"/>
</dbReference>
<evidence type="ECO:0000256" key="8">
    <source>
        <dbReference type="SAM" id="Phobius"/>
    </source>
</evidence>
<feature type="transmembrane region" description="Helical" evidence="8">
    <location>
        <begin position="6"/>
        <end position="29"/>
    </location>
</feature>
<dbReference type="Proteomes" id="UP000738431">
    <property type="component" value="Chromosome"/>
</dbReference>
<evidence type="ECO:0000256" key="4">
    <source>
        <dbReference type="ARBA" id="ARBA00022475"/>
    </source>
</evidence>
<feature type="transmembrane region" description="Helical" evidence="8">
    <location>
        <begin position="163"/>
        <end position="181"/>
    </location>
</feature>
<keyword evidence="7 8" id="KW-0472">Membrane</keyword>
<evidence type="ECO:0000256" key="3">
    <source>
        <dbReference type="ARBA" id="ARBA00022448"/>
    </source>
</evidence>
<dbReference type="Pfam" id="PF03547">
    <property type="entry name" value="Mem_trans"/>
    <property type="match status" value="2"/>
</dbReference>
<dbReference type="PANTHER" id="PTHR36838">
    <property type="entry name" value="AUXIN EFFLUX CARRIER FAMILY PROTEIN"/>
    <property type="match status" value="1"/>
</dbReference>
<dbReference type="EMBL" id="CP139781">
    <property type="protein sequence ID" value="WRQ86405.1"/>
    <property type="molecule type" value="Genomic_DNA"/>
</dbReference>
<feature type="transmembrane region" description="Helical" evidence="8">
    <location>
        <begin position="129"/>
        <end position="151"/>
    </location>
</feature>
<feature type="transmembrane region" description="Helical" evidence="8">
    <location>
        <begin position="41"/>
        <end position="61"/>
    </location>
</feature>
<keyword evidence="10" id="KW-1185">Reference proteome</keyword>
<protein>
    <submittedName>
        <fullName evidence="9">AEC family transporter</fullName>
    </submittedName>
</protein>
<comment type="similarity">
    <text evidence="2">Belongs to the auxin efflux carrier (TC 2.A.69) family.</text>
</comment>
<evidence type="ECO:0000313" key="9">
    <source>
        <dbReference type="EMBL" id="WRQ86405.1"/>
    </source>
</evidence>
<feature type="transmembrane region" description="Helical" evidence="8">
    <location>
        <begin position="228"/>
        <end position="248"/>
    </location>
</feature>
<reference evidence="9 10" key="2">
    <citation type="submission" date="2023-12" db="EMBL/GenBank/DDBJ databases">
        <title>Description of an unclassified Opitutus bacterium of Verrucomicrobiota.</title>
        <authorList>
            <person name="Zhang D.-F."/>
        </authorList>
    </citation>
    <scope>NUCLEOTIDE SEQUENCE [LARGE SCALE GENOMIC DNA]</scope>
    <source>
        <strain evidence="9 10">WL0086</strain>
    </source>
</reference>
<evidence type="ECO:0000256" key="6">
    <source>
        <dbReference type="ARBA" id="ARBA00022989"/>
    </source>
</evidence>
<accession>A0ABZ1C4W9</accession>
<keyword evidence="5 8" id="KW-0812">Transmembrane</keyword>
<evidence type="ECO:0000313" key="10">
    <source>
        <dbReference type="Proteomes" id="UP000738431"/>
    </source>
</evidence>
<comment type="subcellular location">
    <subcellularLocation>
        <location evidence="1">Cell membrane</location>
        <topology evidence="1">Multi-pass membrane protein</topology>
    </subcellularLocation>
</comment>
<evidence type="ECO:0000256" key="1">
    <source>
        <dbReference type="ARBA" id="ARBA00004651"/>
    </source>
</evidence>
<feature type="transmembrane region" description="Helical" evidence="8">
    <location>
        <begin position="193"/>
        <end position="216"/>
    </location>
</feature>
<name>A0ABZ1C4W9_9BACT</name>
<feature type="transmembrane region" description="Helical" evidence="8">
    <location>
        <begin position="260"/>
        <end position="277"/>
    </location>
</feature>
<keyword evidence="3" id="KW-0813">Transport</keyword>
<gene>
    <name evidence="9" type="ORF">K1X11_016435</name>
</gene>
<dbReference type="InterPro" id="IPR038770">
    <property type="entry name" value="Na+/solute_symporter_sf"/>
</dbReference>
<keyword evidence="6 8" id="KW-1133">Transmembrane helix</keyword>
<feature type="transmembrane region" description="Helical" evidence="8">
    <location>
        <begin position="284"/>
        <end position="306"/>
    </location>
</feature>
<evidence type="ECO:0000256" key="5">
    <source>
        <dbReference type="ARBA" id="ARBA00022692"/>
    </source>
</evidence>
<dbReference type="RefSeq" id="WP_221031327.1">
    <property type="nucleotide sequence ID" value="NZ_CP139781.1"/>
</dbReference>
<sequence>MPSYFELLALIVPVFALIAIGSGARWAGWISPDADSSLMKLVVNVLYPALIFDAVLGNAALSDHRNVFWPPLVGFGTMVIGIFGSLAIGRALGFSKGHGLRTFAFAAGIYNYGYIPIPLMTGLFGQESIGVLLVHNVGCEAAVWTVGVIVVSGVSLRESWRKLVSGPVVALLLAAGGNLVGLDEAMPEVVRTVIKSAGVCAIPLGLITIGATLTEYLRKPSQLFSARVTPLACGLRLLVYPAVFLVLAKVLPISPELKRVMLVQAAMPAGIVPILIAKHYGGQPLTAVQVVLGTTAVGLVAIPLWLRFGLGWVF</sequence>